<dbReference type="STRING" id="86630.A0A367K8F5"/>
<dbReference type="OrthoDB" id="10325155at2759"/>
<dbReference type="Proteomes" id="UP000252139">
    <property type="component" value="Unassembled WGS sequence"/>
</dbReference>
<accession>A0A367K8F5</accession>
<sequence>MSTSNHKTAPTSILKNTQASSNSSEPSALVGKSARVVLSEDEEEDSNQRYTSDGDDDEPGAEPMSAEALELLKTEKVLKAGYLLKKGEKRR</sequence>
<name>A0A367K8F5_RHIAZ</name>
<organism evidence="2 3">
    <name type="scientific">Rhizopus azygosporus</name>
    <name type="common">Rhizopus microsporus var. azygosporus</name>
    <dbReference type="NCBI Taxonomy" id="86630"/>
    <lineage>
        <taxon>Eukaryota</taxon>
        <taxon>Fungi</taxon>
        <taxon>Fungi incertae sedis</taxon>
        <taxon>Mucoromycota</taxon>
        <taxon>Mucoromycotina</taxon>
        <taxon>Mucoromycetes</taxon>
        <taxon>Mucorales</taxon>
        <taxon>Mucorineae</taxon>
        <taxon>Rhizopodaceae</taxon>
        <taxon>Rhizopus</taxon>
    </lineage>
</organism>
<proteinExistence type="predicted"/>
<protein>
    <submittedName>
        <fullName evidence="2">Uncharacterized protein</fullName>
    </submittedName>
</protein>
<keyword evidence="3" id="KW-1185">Reference proteome</keyword>
<dbReference type="EMBL" id="PJQL01000197">
    <property type="protein sequence ID" value="RCH98440.1"/>
    <property type="molecule type" value="Genomic_DNA"/>
</dbReference>
<gene>
    <name evidence="2" type="ORF">CU097_015397</name>
</gene>
<evidence type="ECO:0000313" key="2">
    <source>
        <dbReference type="EMBL" id="RCH98440.1"/>
    </source>
</evidence>
<reference evidence="2 3" key="1">
    <citation type="journal article" date="2018" name="G3 (Bethesda)">
        <title>Phylogenetic and Phylogenomic Definition of Rhizopus Species.</title>
        <authorList>
            <person name="Gryganskyi A.P."/>
            <person name="Golan J."/>
            <person name="Dolatabadi S."/>
            <person name="Mondo S."/>
            <person name="Robb S."/>
            <person name="Idnurm A."/>
            <person name="Muszewska A."/>
            <person name="Steczkiewicz K."/>
            <person name="Masonjones S."/>
            <person name="Liao H.L."/>
            <person name="Gajdeczka M.T."/>
            <person name="Anike F."/>
            <person name="Vuek A."/>
            <person name="Anishchenko I.M."/>
            <person name="Voigt K."/>
            <person name="de Hoog G.S."/>
            <person name="Smith M.E."/>
            <person name="Heitman J."/>
            <person name="Vilgalys R."/>
            <person name="Stajich J.E."/>
        </authorList>
    </citation>
    <scope>NUCLEOTIDE SEQUENCE [LARGE SCALE GENOMIC DNA]</scope>
    <source>
        <strain evidence="2 3">CBS 357.93</strain>
    </source>
</reference>
<feature type="non-terminal residue" evidence="2">
    <location>
        <position position="91"/>
    </location>
</feature>
<comment type="caution">
    <text evidence="2">The sequence shown here is derived from an EMBL/GenBank/DDBJ whole genome shotgun (WGS) entry which is preliminary data.</text>
</comment>
<feature type="compositionally biased region" description="Polar residues" evidence="1">
    <location>
        <begin position="1"/>
        <end position="26"/>
    </location>
</feature>
<feature type="region of interest" description="Disordered" evidence="1">
    <location>
        <begin position="1"/>
        <end position="64"/>
    </location>
</feature>
<evidence type="ECO:0000313" key="3">
    <source>
        <dbReference type="Proteomes" id="UP000252139"/>
    </source>
</evidence>
<evidence type="ECO:0000256" key="1">
    <source>
        <dbReference type="SAM" id="MobiDB-lite"/>
    </source>
</evidence>
<dbReference type="AlphaFoldDB" id="A0A367K8F5"/>